<sequence length="195" mass="21134">MLELHIGRLRFCFGFSFFLLLAVVCRWQAGSMLLLSFLAILLHEIGHLLAMLLTKTAVKFINFTAFGVHIVRSAVQFVPPLRLVVVYLAGPTVNLLLALLFLGSSREGMAVYFGAVNLLLGLLHLLPAGSLDGACALREALSFLLPGRWVKPVAGLTSLAVLLGLVPVMGGLAGKISPTAMLLWVYLLVATFREY</sequence>
<evidence type="ECO:0008006" key="4">
    <source>
        <dbReference type="Google" id="ProtNLM"/>
    </source>
</evidence>
<feature type="transmembrane region" description="Helical" evidence="1">
    <location>
        <begin position="109"/>
        <end position="129"/>
    </location>
</feature>
<keyword evidence="3" id="KW-1185">Reference proteome</keyword>
<evidence type="ECO:0000256" key="1">
    <source>
        <dbReference type="SAM" id="Phobius"/>
    </source>
</evidence>
<feature type="transmembrane region" description="Helical" evidence="1">
    <location>
        <begin position="60"/>
        <end position="78"/>
    </location>
</feature>
<gene>
    <name evidence="2" type="ORF">H9X81_04860</name>
</gene>
<evidence type="ECO:0000313" key="3">
    <source>
        <dbReference type="Proteomes" id="UP000724149"/>
    </source>
</evidence>
<comment type="caution">
    <text evidence="2">The sequence shown here is derived from an EMBL/GenBank/DDBJ whole genome shotgun (WGS) entry which is preliminary data.</text>
</comment>
<proteinExistence type="predicted"/>
<dbReference type="RefSeq" id="WP_204720277.1">
    <property type="nucleotide sequence ID" value="NZ_JACSNR010000004.1"/>
</dbReference>
<feature type="transmembrane region" description="Helical" evidence="1">
    <location>
        <begin position="84"/>
        <end position="102"/>
    </location>
</feature>
<organism evidence="2 3">
    <name type="scientific">Hydrogenoanaerobacterium saccharovorans</name>
    <dbReference type="NCBI Taxonomy" id="474960"/>
    <lineage>
        <taxon>Bacteria</taxon>
        <taxon>Bacillati</taxon>
        <taxon>Bacillota</taxon>
        <taxon>Clostridia</taxon>
        <taxon>Eubacteriales</taxon>
        <taxon>Oscillospiraceae</taxon>
        <taxon>Hydrogenoanaerobacterium</taxon>
    </lineage>
</organism>
<accession>A0ABS2GKM5</accession>
<name>A0ABS2GKM5_9FIRM</name>
<keyword evidence="1" id="KW-1133">Transmembrane helix</keyword>
<feature type="transmembrane region" description="Helical" evidence="1">
    <location>
        <begin position="12"/>
        <end position="29"/>
    </location>
</feature>
<keyword evidence="1" id="KW-0472">Membrane</keyword>
<feature type="transmembrane region" description="Helical" evidence="1">
    <location>
        <begin position="149"/>
        <end position="169"/>
    </location>
</feature>
<keyword evidence="1" id="KW-0812">Transmembrane</keyword>
<protein>
    <recommendedName>
        <fullName evidence="4">Zn-dependent protease (Includes SpoIVFB)</fullName>
    </recommendedName>
</protein>
<reference evidence="2 3" key="1">
    <citation type="journal article" date="2021" name="Sci. Rep.">
        <title>The distribution of antibiotic resistance genes in chicken gut microbiota commensals.</title>
        <authorList>
            <person name="Juricova H."/>
            <person name="Matiasovicova J."/>
            <person name="Kubasova T."/>
            <person name="Cejkova D."/>
            <person name="Rychlik I."/>
        </authorList>
    </citation>
    <scope>NUCLEOTIDE SEQUENCE [LARGE SCALE GENOMIC DNA]</scope>
    <source>
        <strain evidence="2 3">An564</strain>
    </source>
</reference>
<dbReference type="EMBL" id="JACSNR010000004">
    <property type="protein sequence ID" value="MBM6923022.1"/>
    <property type="molecule type" value="Genomic_DNA"/>
</dbReference>
<evidence type="ECO:0000313" key="2">
    <source>
        <dbReference type="EMBL" id="MBM6923022.1"/>
    </source>
</evidence>
<dbReference type="Proteomes" id="UP000724149">
    <property type="component" value="Unassembled WGS sequence"/>
</dbReference>